<organism evidence="2 3">
    <name type="scientific">Clostridioides difficile</name>
    <name type="common">Peptoclostridium difficile</name>
    <dbReference type="NCBI Taxonomy" id="1496"/>
    <lineage>
        <taxon>Bacteria</taxon>
        <taxon>Bacillati</taxon>
        <taxon>Bacillota</taxon>
        <taxon>Clostridia</taxon>
        <taxon>Peptostreptococcales</taxon>
        <taxon>Peptostreptococcaceae</taxon>
        <taxon>Clostridioides</taxon>
    </lineage>
</organism>
<feature type="transmembrane region" description="Helical" evidence="1">
    <location>
        <begin position="52"/>
        <end position="82"/>
    </location>
</feature>
<evidence type="ECO:0000313" key="3">
    <source>
        <dbReference type="Proteomes" id="UP000878956"/>
    </source>
</evidence>
<protein>
    <recommendedName>
        <fullName evidence="4">5-bromo-4-chloroindolyl phosphate hydrolysis protein</fullName>
    </recommendedName>
</protein>
<proteinExistence type="predicted"/>
<dbReference type="EMBL" id="DAEPXK010000019">
    <property type="protein sequence ID" value="HBH1542557.1"/>
    <property type="molecule type" value="Genomic_DNA"/>
</dbReference>
<name>A0AAN5VLJ1_CLODI</name>
<keyword evidence="1" id="KW-1133">Transmembrane helix</keyword>
<sequence length="211" mass="24487">MSILMDLIIPVYKIQVVSGVLLFLIAFVLKKFKYKNKSLNFIEQSDNPIKDLVFIGGFVAIFIPVLGLVIPIALIMGIFSVLGGDFEKEHSRYLLNAIKLMFNKEYDIKNQYDKEFRLTENILSDRESPHYEIVVKYAIAFESLAHEYNNIKEYIEDLKAIRDMRNEMQLALINLLKTVDSIVNDTKKEVALKEKDILLENMKKYNNILSK</sequence>
<evidence type="ECO:0000313" key="2">
    <source>
        <dbReference type="EMBL" id="HBH1542557.1"/>
    </source>
</evidence>
<evidence type="ECO:0008006" key="4">
    <source>
        <dbReference type="Google" id="ProtNLM"/>
    </source>
</evidence>
<reference evidence="2" key="2">
    <citation type="submission" date="2021-06" db="EMBL/GenBank/DDBJ databases">
        <authorList>
            <consortium name="NCBI Pathogen Detection Project"/>
        </authorList>
    </citation>
    <scope>NUCLEOTIDE SEQUENCE</scope>
    <source>
        <strain evidence="2">HN1000</strain>
    </source>
</reference>
<feature type="transmembrane region" description="Helical" evidence="1">
    <location>
        <begin position="12"/>
        <end position="32"/>
    </location>
</feature>
<keyword evidence="1" id="KW-0812">Transmembrane</keyword>
<gene>
    <name evidence="2" type="ORF">KRM00_002041</name>
</gene>
<dbReference type="RefSeq" id="WP_014466324.1">
    <property type="nucleotide sequence ID" value="NZ_FUQT01000003.1"/>
</dbReference>
<comment type="caution">
    <text evidence="2">The sequence shown here is derived from an EMBL/GenBank/DDBJ whole genome shotgun (WGS) entry which is preliminary data.</text>
</comment>
<dbReference type="AlphaFoldDB" id="A0AAN5VLJ1"/>
<dbReference type="Proteomes" id="UP000878956">
    <property type="component" value="Unassembled WGS sequence"/>
</dbReference>
<evidence type="ECO:0000256" key="1">
    <source>
        <dbReference type="SAM" id="Phobius"/>
    </source>
</evidence>
<keyword evidence="1" id="KW-0472">Membrane</keyword>
<accession>A0AAN5VLJ1</accession>
<reference evidence="2" key="1">
    <citation type="journal article" date="2018" name="Genome Biol.">
        <title>SKESA: strategic k-mer extension for scrupulous assemblies.</title>
        <authorList>
            <person name="Souvorov A."/>
            <person name="Agarwala R."/>
            <person name="Lipman D.J."/>
        </authorList>
    </citation>
    <scope>NUCLEOTIDE SEQUENCE</scope>
    <source>
        <strain evidence="2">HN1000</strain>
    </source>
</reference>